<keyword evidence="2" id="KW-0378">Hydrolase</keyword>
<comment type="caution">
    <text evidence="2">The sequence shown here is derived from an EMBL/GenBank/DDBJ whole genome shotgun (WGS) entry which is preliminary data.</text>
</comment>
<dbReference type="AlphaFoldDB" id="A0A2T3KYL6"/>
<dbReference type="Gene3D" id="1.10.4060.10">
    <property type="entry name" value="BPP1347 like domain"/>
    <property type="match status" value="1"/>
</dbReference>
<evidence type="ECO:0000259" key="1">
    <source>
        <dbReference type="Pfam" id="PF02190"/>
    </source>
</evidence>
<protein>
    <submittedName>
        <fullName evidence="2">Lon protease</fullName>
    </submittedName>
</protein>
<reference evidence="2 3" key="1">
    <citation type="submission" date="2018-03" db="EMBL/GenBank/DDBJ databases">
        <title>Whole genome sequencing of Histamine producing bacteria.</title>
        <authorList>
            <person name="Butler K."/>
        </authorList>
    </citation>
    <scope>NUCLEOTIDE SEQUENCE [LARGE SCALE GENOMIC DNA]</scope>
    <source>
        <strain evidence="2 3">Res.4.1</strain>
    </source>
</reference>
<organism evidence="2 3">
    <name type="scientific">Photobacterium leiognathi subsp. mandapamensis</name>
    <name type="common">Photobacterium mandapamensis</name>
    <dbReference type="NCBI Taxonomy" id="48408"/>
    <lineage>
        <taxon>Bacteria</taxon>
        <taxon>Pseudomonadati</taxon>
        <taxon>Pseudomonadota</taxon>
        <taxon>Gammaproteobacteria</taxon>
        <taxon>Vibrionales</taxon>
        <taxon>Vibrionaceae</taxon>
        <taxon>Photobacterium</taxon>
    </lineage>
</organism>
<dbReference type="SUPFAM" id="SSF88697">
    <property type="entry name" value="PUA domain-like"/>
    <property type="match status" value="1"/>
</dbReference>
<dbReference type="GO" id="GO:0008233">
    <property type="term" value="F:peptidase activity"/>
    <property type="evidence" value="ECO:0007669"/>
    <property type="project" value="UniProtKB-KW"/>
</dbReference>
<dbReference type="Gene3D" id="2.30.130.40">
    <property type="entry name" value="LON domain-like"/>
    <property type="match status" value="1"/>
</dbReference>
<name>A0A2T3KYL6_PHOLD</name>
<proteinExistence type="predicted"/>
<dbReference type="InterPro" id="IPR003111">
    <property type="entry name" value="Lon_prtase_N"/>
</dbReference>
<dbReference type="GO" id="GO:0006508">
    <property type="term" value="P:proteolysis"/>
    <property type="evidence" value="ECO:0007669"/>
    <property type="project" value="UniProtKB-KW"/>
</dbReference>
<dbReference type="InterPro" id="IPR015947">
    <property type="entry name" value="PUA-like_sf"/>
</dbReference>
<dbReference type="Proteomes" id="UP000240530">
    <property type="component" value="Unassembled WGS sequence"/>
</dbReference>
<sequence length="195" mass="22440">MMKIPLLPHTDHLLPKGRAKLTIAQARHIRMVKEALSSNEGFLMAMIDSNREESEITEVPALTTRVQIIDFHRLEGDLLGITVEGIDILRIAKINVDFDHLLIADCAPYFIWPPFLATSANQYLADKLKQLHATVPDLGELYTEPKYSDMTWVCQRWIEVLPIDVKYKQLLIHQENPKLAIRFLMKLLQDKNLIC</sequence>
<gene>
    <name evidence="2" type="ORF">C0W93_04105</name>
</gene>
<dbReference type="EMBL" id="PYNS01000002">
    <property type="protein sequence ID" value="PSV12906.1"/>
    <property type="molecule type" value="Genomic_DNA"/>
</dbReference>
<accession>A0A2T3KYL6</accession>
<feature type="domain" description="Lon N-terminal" evidence="1">
    <location>
        <begin position="4"/>
        <end position="189"/>
    </location>
</feature>
<dbReference type="Pfam" id="PF02190">
    <property type="entry name" value="LON_substr_bdg"/>
    <property type="match status" value="1"/>
</dbReference>
<evidence type="ECO:0000313" key="2">
    <source>
        <dbReference type="EMBL" id="PSV12906.1"/>
    </source>
</evidence>
<keyword evidence="2" id="KW-0645">Protease</keyword>
<evidence type="ECO:0000313" key="3">
    <source>
        <dbReference type="Proteomes" id="UP000240530"/>
    </source>
</evidence>
<dbReference type="InterPro" id="IPR046336">
    <property type="entry name" value="Lon_prtase_N_sf"/>
</dbReference>
<dbReference type="RefSeq" id="WP_107184351.1">
    <property type="nucleotide sequence ID" value="NZ_CP131575.1"/>
</dbReference>